<accession>A0ABX2ZXE1</accession>
<evidence type="ECO:0000313" key="2">
    <source>
        <dbReference type="EMBL" id="ODN41049.1"/>
    </source>
</evidence>
<organism evidence="2 3">
    <name type="scientific">Piscirickettsia litoralis</name>
    <dbReference type="NCBI Taxonomy" id="1891921"/>
    <lineage>
        <taxon>Bacteria</taxon>
        <taxon>Pseudomonadati</taxon>
        <taxon>Pseudomonadota</taxon>
        <taxon>Gammaproteobacteria</taxon>
        <taxon>Thiotrichales</taxon>
        <taxon>Piscirickettsiaceae</taxon>
        <taxon>Piscirickettsia</taxon>
    </lineage>
</organism>
<name>A0ABX2ZXE1_9GAMM</name>
<comment type="caution">
    <text evidence="2">The sequence shown here is derived from an EMBL/GenBank/DDBJ whole genome shotgun (WGS) entry which is preliminary data.</text>
</comment>
<dbReference type="Proteomes" id="UP000094329">
    <property type="component" value="Unassembled WGS sequence"/>
</dbReference>
<dbReference type="Gene3D" id="4.10.410.40">
    <property type="match status" value="1"/>
</dbReference>
<reference evidence="2 3" key="1">
    <citation type="submission" date="2016-08" db="EMBL/GenBank/DDBJ databases">
        <title>Draft genome sequence of Candidatus Piscirickettsia litoralis, from seawater.</title>
        <authorList>
            <person name="Wan X."/>
            <person name="Lee A.J."/>
            <person name="Hou S."/>
            <person name="Donachie S.P."/>
        </authorList>
    </citation>
    <scope>NUCLEOTIDE SEQUENCE [LARGE SCALE GENOMIC DNA]</scope>
    <source>
        <strain evidence="2 3">Y2</strain>
    </source>
</reference>
<feature type="domain" description="Lambda phage tail tube protein N-terminal" evidence="1">
    <location>
        <begin position="17"/>
        <end position="128"/>
    </location>
</feature>
<sequence>MSVSIGAHSEFYRDTDNAGNYQKVANITNIGEISSSRDKVDVTEYGSDHKKYQVGLKDHDEIQLDMNLVQDNAALKDLISDYEAGIERQFKIIIPTQPKRQIYEFTALITNHKVTSPMTEAITMSVSLQPTTAIAQSDEV</sequence>
<protein>
    <recommendedName>
        <fullName evidence="1">Lambda phage tail tube protein N-terminal domain-containing protein</fullName>
    </recommendedName>
</protein>
<dbReference type="Pfam" id="PF16461">
    <property type="entry name" value="Phage_TTP_12"/>
    <property type="match status" value="1"/>
</dbReference>
<evidence type="ECO:0000259" key="1">
    <source>
        <dbReference type="Pfam" id="PF16461"/>
    </source>
</evidence>
<proteinExistence type="predicted"/>
<dbReference type="EMBL" id="MDTU01000008">
    <property type="protein sequence ID" value="ODN41049.1"/>
    <property type="molecule type" value="Genomic_DNA"/>
</dbReference>
<dbReference type="RefSeq" id="WP_069314561.1">
    <property type="nucleotide sequence ID" value="NZ_MDTU01000008.1"/>
</dbReference>
<dbReference type="InterPro" id="IPR032494">
    <property type="entry name" value="Phage_TTP_N"/>
</dbReference>
<keyword evidence="3" id="KW-1185">Reference proteome</keyword>
<evidence type="ECO:0000313" key="3">
    <source>
        <dbReference type="Proteomes" id="UP000094329"/>
    </source>
</evidence>
<gene>
    <name evidence="2" type="ORF">BGC07_18645</name>
</gene>